<evidence type="ECO:0000256" key="1">
    <source>
        <dbReference type="ARBA" id="ARBA00009091"/>
    </source>
</evidence>
<keyword evidence="5" id="KW-1185">Reference proteome</keyword>
<evidence type="ECO:0000313" key="4">
    <source>
        <dbReference type="EMBL" id="MBP3191162.1"/>
    </source>
</evidence>
<gene>
    <name evidence="4" type="ORF">NATSA_00650</name>
</gene>
<evidence type="ECO:0000256" key="3">
    <source>
        <dbReference type="SAM" id="Coils"/>
    </source>
</evidence>
<accession>A0A8J7UU61</accession>
<keyword evidence="3" id="KW-0175">Coiled coil</keyword>
<dbReference type="GO" id="GO:0051082">
    <property type="term" value="F:unfolded protein binding"/>
    <property type="evidence" value="ECO:0007669"/>
    <property type="project" value="InterPro"/>
</dbReference>
<name>A0A8J7UU61_9BACT</name>
<dbReference type="Pfam" id="PF03938">
    <property type="entry name" value="OmpH"/>
    <property type="match status" value="1"/>
</dbReference>
<evidence type="ECO:0000313" key="5">
    <source>
        <dbReference type="Proteomes" id="UP000673975"/>
    </source>
</evidence>
<dbReference type="PANTHER" id="PTHR35089">
    <property type="entry name" value="CHAPERONE PROTEIN SKP"/>
    <property type="match status" value="1"/>
</dbReference>
<evidence type="ECO:0000256" key="2">
    <source>
        <dbReference type="ARBA" id="ARBA00022729"/>
    </source>
</evidence>
<sequence length="168" mass="20355">MFITAVPSHAQQKIAYIDSDFVMEEIPEYEGIKQRLETIAENWKEEIDEMQVEIERLRQEFEAREILFTPDVRRQRQQEIDNKVRDREQYIERRFGPEGDYFRQQEELLEPLQQRILEAVVKVAERDGYDHVFDRAGDYLFLFSRDRWDISRDVLEEMGIFVDDEDSL</sequence>
<dbReference type="InterPro" id="IPR005632">
    <property type="entry name" value="Chaperone_Skp"/>
</dbReference>
<comment type="similarity">
    <text evidence="1">Belongs to the Skp family.</text>
</comment>
<reference evidence="4" key="1">
    <citation type="submission" date="2021-02" db="EMBL/GenBank/DDBJ databases">
        <title>Natronogracilivirga saccharolytica gen. nov. sp. nov. a new anaerobic, haloalkiliphilic carbohydrate-fermenting bacterium from soda lake and proposing of Cyclonatronumiaceae fam. nov. in the phylum Balneolaeota.</title>
        <authorList>
            <person name="Zhilina T.N."/>
            <person name="Sorokin D.Y."/>
            <person name="Zavarzina D.G."/>
            <person name="Toshchakov S.V."/>
            <person name="Kublanov I.V."/>
        </authorList>
    </citation>
    <scope>NUCLEOTIDE SEQUENCE</scope>
    <source>
        <strain evidence="4">Z-1702</strain>
    </source>
</reference>
<dbReference type="Proteomes" id="UP000673975">
    <property type="component" value="Unassembled WGS sequence"/>
</dbReference>
<feature type="coiled-coil region" evidence="3">
    <location>
        <begin position="33"/>
        <end position="67"/>
    </location>
</feature>
<protein>
    <submittedName>
        <fullName evidence="4">OmpH family outer membrane protein</fullName>
    </submittedName>
</protein>
<dbReference type="SUPFAM" id="SSF111384">
    <property type="entry name" value="OmpH-like"/>
    <property type="match status" value="1"/>
</dbReference>
<dbReference type="EMBL" id="JAFIDN010000001">
    <property type="protein sequence ID" value="MBP3191162.1"/>
    <property type="molecule type" value="Genomic_DNA"/>
</dbReference>
<comment type="caution">
    <text evidence="4">The sequence shown here is derived from an EMBL/GenBank/DDBJ whole genome shotgun (WGS) entry which is preliminary data.</text>
</comment>
<dbReference type="AlphaFoldDB" id="A0A8J7UU61"/>
<proteinExistence type="inferred from homology"/>
<keyword evidence="2" id="KW-0732">Signal</keyword>
<dbReference type="RefSeq" id="WP_210509394.1">
    <property type="nucleotide sequence ID" value="NZ_JAFIDN010000001.1"/>
</dbReference>
<dbReference type="PANTHER" id="PTHR35089:SF1">
    <property type="entry name" value="CHAPERONE PROTEIN SKP"/>
    <property type="match status" value="1"/>
</dbReference>
<dbReference type="GO" id="GO:0005829">
    <property type="term" value="C:cytosol"/>
    <property type="evidence" value="ECO:0007669"/>
    <property type="project" value="TreeGrafter"/>
</dbReference>
<dbReference type="GO" id="GO:0050821">
    <property type="term" value="P:protein stabilization"/>
    <property type="evidence" value="ECO:0007669"/>
    <property type="project" value="TreeGrafter"/>
</dbReference>
<dbReference type="InterPro" id="IPR024930">
    <property type="entry name" value="Skp_dom_sf"/>
</dbReference>
<organism evidence="4 5">
    <name type="scientific">Natronogracilivirga saccharolytica</name>
    <dbReference type="NCBI Taxonomy" id="2812953"/>
    <lineage>
        <taxon>Bacteria</taxon>
        <taxon>Pseudomonadati</taxon>
        <taxon>Balneolota</taxon>
        <taxon>Balneolia</taxon>
        <taxon>Balneolales</taxon>
        <taxon>Cyclonatronaceae</taxon>
        <taxon>Natronogracilivirga</taxon>
    </lineage>
</organism>
<dbReference type="Gene3D" id="3.30.910.20">
    <property type="entry name" value="Skp domain"/>
    <property type="match status" value="1"/>
</dbReference>
<dbReference type="SMART" id="SM00935">
    <property type="entry name" value="OmpH"/>
    <property type="match status" value="1"/>
</dbReference>